<keyword evidence="2" id="KW-1185">Reference proteome</keyword>
<dbReference type="GO" id="GO:0008168">
    <property type="term" value="F:methyltransferase activity"/>
    <property type="evidence" value="ECO:0007669"/>
    <property type="project" value="UniProtKB-KW"/>
</dbReference>
<dbReference type="EMBL" id="LNYW01000016">
    <property type="protein sequence ID" value="KTD65155.1"/>
    <property type="molecule type" value="Genomic_DNA"/>
</dbReference>
<name>A0A0W0Z8A0_9GAMM</name>
<keyword evidence="1" id="KW-0808">Transferase</keyword>
<dbReference type="Proteomes" id="UP000054600">
    <property type="component" value="Unassembled WGS sequence"/>
</dbReference>
<protein>
    <submittedName>
        <fullName evidence="1">Methyltransferase, ubiE/COQ5 family</fullName>
    </submittedName>
</protein>
<gene>
    <name evidence="1" type="ORF">Lsha_0524</name>
</gene>
<evidence type="ECO:0000313" key="1">
    <source>
        <dbReference type="EMBL" id="KTD65155.1"/>
    </source>
</evidence>
<accession>A0A0W0Z8A0</accession>
<proteinExistence type="predicted"/>
<reference evidence="1 2" key="1">
    <citation type="submission" date="2015-11" db="EMBL/GenBank/DDBJ databases">
        <title>Genomic analysis of 38 Legionella species identifies large and diverse effector repertoires.</title>
        <authorList>
            <person name="Burstein D."/>
            <person name="Amaro F."/>
            <person name="Zusman T."/>
            <person name="Lifshitz Z."/>
            <person name="Cohen O."/>
            <person name="Gilbert J.A."/>
            <person name="Pupko T."/>
            <person name="Shuman H.A."/>
            <person name="Segal G."/>
        </authorList>
    </citation>
    <scope>NUCLEOTIDE SEQUENCE [LARGE SCALE GENOMIC DNA]</scope>
    <source>
        <strain evidence="1 2">ATCC 49655</strain>
    </source>
</reference>
<evidence type="ECO:0000313" key="2">
    <source>
        <dbReference type="Proteomes" id="UP000054600"/>
    </source>
</evidence>
<dbReference type="PATRIC" id="fig|1122169.6.peg.598"/>
<organism evidence="1 2">
    <name type="scientific">Legionella shakespearei DSM 23087</name>
    <dbReference type="NCBI Taxonomy" id="1122169"/>
    <lineage>
        <taxon>Bacteria</taxon>
        <taxon>Pseudomonadati</taxon>
        <taxon>Pseudomonadota</taxon>
        <taxon>Gammaproteobacteria</taxon>
        <taxon>Legionellales</taxon>
        <taxon>Legionellaceae</taxon>
        <taxon>Legionella</taxon>
    </lineage>
</organism>
<dbReference type="STRING" id="1122169.Lsha_0524"/>
<sequence length="54" mass="6109">MTSKTLDTYLDLCTQVYDLSKPTPPKDAYDFYLSYVTLALGNLAKPRGHPLESR</sequence>
<dbReference type="AlphaFoldDB" id="A0A0W0Z8A0"/>
<keyword evidence="1" id="KW-0489">Methyltransferase</keyword>
<comment type="caution">
    <text evidence="1">The sequence shown here is derived from an EMBL/GenBank/DDBJ whole genome shotgun (WGS) entry which is preliminary data.</text>
</comment>
<dbReference type="GO" id="GO:0032259">
    <property type="term" value="P:methylation"/>
    <property type="evidence" value="ECO:0007669"/>
    <property type="project" value="UniProtKB-KW"/>
</dbReference>